<keyword evidence="1" id="KW-0812">Transmembrane</keyword>
<feature type="transmembrane region" description="Helical" evidence="1">
    <location>
        <begin position="142"/>
        <end position="162"/>
    </location>
</feature>
<keyword evidence="3" id="KW-1185">Reference proteome</keyword>
<dbReference type="EMBL" id="BONW01000021">
    <property type="protein sequence ID" value="GIG89718.1"/>
    <property type="molecule type" value="Genomic_DNA"/>
</dbReference>
<evidence type="ECO:0000313" key="3">
    <source>
        <dbReference type="Proteomes" id="UP000646749"/>
    </source>
</evidence>
<evidence type="ECO:0000256" key="1">
    <source>
        <dbReference type="SAM" id="Phobius"/>
    </source>
</evidence>
<comment type="caution">
    <text evidence="2">The sequence shown here is derived from an EMBL/GenBank/DDBJ whole genome shotgun (WGS) entry which is preliminary data.</text>
</comment>
<feature type="transmembrane region" description="Helical" evidence="1">
    <location>
        <begin position="102"/>
        <end position="122"/>
    </location>
</feature>
<sequence length="202" mass="20796">MGDLVGTIVAAVGLFAGTNVDDLIVLTVLFLSARAAGRPRPWQIWLGQYAGVGVLVLVSAVAALGLTILPDRWVGLLGLVPFALGVRGLVSALRARGNAEPPAPVVATGLLSVIGVTVANGADNISVYTPTFRTIGVADSLLTVAVFSLGVAAWCLAGSWLGSHQKVVELVRRFGHWVVPIVFMLIGAVIVVESGVLGRLAG</sequence>
<keyword evidence="1" id="KW-1133">Transmembrane helix</keyword>
<dbReference type="RefSeq" id="WP_203868134.1">
    <property type="nucleotide sequence ID" value="NZ_BONW01000021.1"/>
</dbReference>
<dbReference type="Pfam" id="PF03596">
    <property type="entry name" value="Cad"/>
    <property type="match status" value="1"/>
</dbReference>
<feature type="transmembrane region" description="Helical" evidence="1">
    <location>
        <begin position="44"/>
        <end position="67"/>
    </location>
</feature>
<feature type="transmembrane region" description="Helical" evidence="1">
    <location>
        <begin position="73"/>
        <end position="90"/>
    </location>
</feature>
<feature type="transmembrane region" description="Helical" evidence="1">
    <location>
        <begin position="174"/>
        <end position="192"/>
    </location>
</feature>
<organism evidence="2 3">
    <name type="scientific">Plantactinospora endophytica</name>
    <dbReference type="NCBI Taxonomy" id="673535"/>
    <lineage>
        <taxon>Bacteria</taxon>
        <taxon>Bacillati</taxon>
        <taxon>Actinomycetota</taxon>
        <taxon>Actinomycetes</taxon>
        <taxon>Micromonosporales</taxon>
        <taxon>Micromonosporaceae</taxon>
        <taxon>Plantactinospora</taxon>
    </lineage>
</organism>
<protein>
    <submittedName>
        <fullName evidence="2">Cadmium transporter</fullName>
    </submittedName>
</protein>
<proteinExistence type="predicted"/>
<feature type="transmembrane region" description="Helical" evidence="1">
    <location>
        <begin position="6"/>
        <end position="32"/>
    </location>
</feature>
<keyword evidence="1" id="KW-0472">Membrane</keyword>
<accession>A0ABQ4E4V7</accession>
<name>A0ABQ4E4V7_9ACTN</name>
<gene>
    <name evidence="2" type="ORF">Pen02_46540</name>
</gene>
<evidence type="ECO:0000313" key="2">
    <source>
        <dbReference type="EMBL" id="GIG89718.1"/>
    </source>
</evidence>
<reference evidence="2 3" key="1">
    <citation type="submission" date="2021-01" db="EMBL/GenBank/DDBJ databases">
        <title>Whole genome shotgun sequence of Plantactinospora endophytica NBRC 110450.</title>
        <authorList>
            <person name="Komaki H."/>
            <person name="Tamura T."/>
        </authorList>
    </citation>
    <scope>NUCLEOTIDE SEQUENCE [LARGE SCALE GENOMIC DNA]</scope>
    <source>
        <strain evidence="2 3">NBRC 110450</strain>
    </source>
</reference>
<dbReference type="Proteomes" id="UP000646749">
    <property type="component" value="Unassembled WGS sequence"/>
</dbReference>
<dbReference type="InterPro" id="IPR004676">
    <property type="entry name" value="Cd-R_transporter"/>
</dbReference>